<organism evidence="1 2">
    <name type="scientific">Pelagimonas varians</name>
    <dbReference type="NCBI Taxonomy" id="696760"/>
    <lineage>
        <taxon>Bacteria</taxon>
        <taxon>Pseudomonadati</taxon>
        <taxon>Pseudomonadota</taxon>
        <taxon>Alphaproteobacteria</taxon>
        <taxon>Rhodobacterales</taxon>
        <taxon>Roseobacteraceae</taxon>
        <taxon>Pelagimonas</taxon>
    </lineage>
</organism>
<name>A0A238K156_9RHOB</name>
<reference evidence="1 2" key="1">
    <citation type="submission" date="2017-05" db="EMBL/GenBank/DDBJ databases">
        <authorList>
            <person name="Song R."/>
            <person name="Chenine A.L."/>
            <person name="Ruprecht R.M."/>
        </authorList>
    </citation>
    <scope>NUCLEOTIDE SEQUENCE [LARGE SCALE GENOMIC DNA]</scope>
    <source>
        <strain evidence="1 2">CECT 8663</strain>
    </source>
</reference>
<dbReference type="OrthoDB" id="7822250at2"/>
<accession>A0A238K156</accession>
<dbReference type="Pfam" id="PF00491">
    <property type="entry name" value="Arginase"/>
    <property type="match status" value="1"/>
</dbReference>
<keyword evidence="2" id="KW-1185">Reference proteome</keyword>
<dbReference type="Gene3D" id="3.40.800.10">
    <property type="entry name" value="Ureohydrolase domain"/>
    <property type="match status" value="2"/>
</dbReference>
<protein>
    <submittedName>
        <fullName evidence="1">Formimidoylglutamase</fullName>
    </submittedName>
</protein>
<proteinExistence type="predicted"/>
<dbReference type="SUPFAM" id="SSF52768">
    <property type="entry name" value="Arginase/deacetylase"/>
    <property type="match status" value="1"/>
</dbReference>
<dbReference type="InterPro" id="IPR006035">
    <property type="entry name" value="Ureohydrolase"/>
</dbReference>
<dbReference type="AlphaFoldDB" id="A0A238K156"/>
<evidence type="ECO:0000313" key="1">
    <source>
        <dbReference type="EMBL" id="SMX35842.1"/>
    </source>
</evidence>
<dbReference type="EMBL" id="FXYH01000002">
    <property type="protein sequence ID" value="SMX35842.1"/>
    <property type="molecule type" value="Genomic_DNA"/>
</dbReference>
<gene>
    <name evidence="1" type="ORF">PEV8663_00611</name>
</gene>
<dbReference type="GO" id="GO:0046872">
    <property type="term" value="F:metal ion binding"/>
    <property type="evidence" value="ECO:0007669"/>
    <property type="project" value="InterPro"/>
</dbReference>
<dbReference type="InterPro" id="IPR023696">
    <property type="entry name" value="Ureohydrolase_dom_sf"/>
</dbReference>
<sequence length="256" mass="26886">MISAQKQMITNGYAGLPFGKVSQCDAGSVGLLGVPSEVDSGPRYGASLAPDALRKMTGQLGTSLPVNGRDLGNLDLSGDWLGVLMQLVTQMADRDVVPVVLGGASDVASAVLAAFPDRPVVAAMPLARRDLIERPSNTTWVGLNGEQPADVWDQISQRMMDWRTARQLDEVQANTLDVPERAVLWIDLSVIDLGHAAGAVGLNPGGMKPETLVSVIGAMSCSWHAIVITGLAPALDTRGMSELAAIETLNAALRHG</sequence>
<evidence type="ECO:0000313" key="2">
    <source>
        <dbReference type="Proteomes" id="UP000220836"/>
    </source>
</evidence>
<dbReference type="GO" id="GO:0016813">
    <property type="term" value="F:hydrolase activity, acting on carbon-nitrogen (but not peptide) bonds, in linear amidines"/>
    <property type="evidence" value="ECO:0007669"/>
    <property type="project" value="UniProtKB-ARBA"/>
</dbReference>
<dbReference type="Proteomes" id="UP000220836">
    <property type="component" value="Unassembled WGS sequence"/>
</dbReference>